<evidence type="ECO:0000313" key="2">
    <source>
        <dbReference type="EMBL" id="KKM79145.1"/>
    </source>
</evidence>
<feature type="compositionally biased region" description="Basic and acidic residues" evidence="1">
    <location>
        <begin position="91"/>
        <end position="100"/>
    </location>
</feature>
<sequence length="119" mass="13466">MPDRRAVNKSITSSYLETLEAPEPVETDSNIVAIMVELYEKASGKVLTPRDLEILVDFADTYPDGWFREALKEYPGKPLSYLEKVLENRLKEGKSGESRKGNRKLRPRNSYTASGNDDV</sequence>
<feature type="compositionally biased region" description="Polar residues" evidence="1">
    <location>
        <begin position="109"/>
        <end position="119"/>
    </location>
</feature>
<accession>A0A0F9MR08</accession>
<dbReference type="AlphaFoldDB" id="A0A0F9MR08"/>
<organism evidence="2">
    <name type="scientific">marine sediment metagenome</name>
    <dbReference type="NCBI Taxonomy" id="412755"/>
    <lineage>
        <taxon>unclassified sequences</taxon>
        <taxon>metagenomes</taxon>
        <taxon>ecological metagenomes</taxon>
    </lineage>
</organism>
<dbReference type="EMBL" id="LAZR01008379">
    <property type="protein sequence ID" value="KKM79145.1"/>
    <property type="molecule type" value="Genomic_DNA"/>
</dbReference>
<reference evidence="2" key="1">
    <citation type="journal article" date="2015" name="Nature">
        <title>Complex archaea that bridge the gap between prokaryotes and eukaryotes.</title>
        <authorList>
            <person name="Spang A."/>
            <person name="Saw J.H."/>
            <person name="Jorgensen S.L."/>
            <person name="Zaremba-Niedzwiedzka K."/>
            <person name="Martijn J."/>
            <person name="Lind A.E."/>
            <person name="van Eijk R."/>
            <person name="Schleper C."/>
            <person name="Guy L."/>
            <person name="Ettema T.J."/>
        </authorList>
    </citation>
    <scope>NUCLEOTIDE SEQUENCE</scope>
</reference>
<proteinExistence type="predicted"/>
<evidence type="ECO:0000256" key="1">
    <source>
        <dbReference type="SAM" id="MobiDB-lite"/>
    </source>
</evidence>
<feature type="region of interest" description="Disordered" evidence="1">
    <location>
        <begin position="91"/>
        <end position="119"/>
    </location>
</feature>
<comment type="caution">
    <text evidence="2">The sequence shown here is derived from an EMBL/GenBank/DDBJ whole genome shotgun (WGS) entry which is preliminary data.</text>
</comment>
<name>A0A0F9MR08_9ZZZZ</name>
<gene>
    <name evidence="2" type="ORF">LCGC14_1352910</name>
</gene>
<protein>
    <submittedName>
        <fullName evidence="2">Uncharacterized protein</fullName>
    </submittedName>
</protein>